<proteinExistence type="predicted"/>
<sequence length="122" mass="13732">MYECVWNGRADYLVNGVERDWSFKDVVLNADGHVIMDRGDGRPHTASDELPLGLPKEFTKYLSKPDPYTPIVMRASPAEVQRLAGHENMEEKDDVERAVIGEVSKGRLERKSSGVALLESRM</sequence>
<gene>
    <name evidence="1" type="ORF">FFLO_03461</name>
</gene>
<dbReference type="EMBL" id="JABELV010000063">
    <property type="protein sequence ID" value="KAG7539662.1"/>
    <property type="molecule type" value="Genomic_DNA"/>
</dbReference>
<reference evidence="1" key="1">
    <citation type="submission" date="2020-04" db="EMBL/GenBank/DDBJ databases">
        <title>Analysis of mating type loci in Filobasidium floriforme.</title>
        <authorList>
            <person name="Nowrousian M."/>
        </authorList>
    </citation>
    <scope>NUCLEOTIDE SEQUENCE</scope>
    <source>
        <strain evidence="1">CBS 6242</strain>
    </source>
</reference>
<keyword evidence="2" id="KW-1185">Reference proteome</keyword>
<evidence type="ECO:0000313" key="1">
    <source>
        <dbReference type="EMBL" id="KAG7539662.1"/>
    </source>
</evidence>
<protein>
    <submittedName>
        <fullName evidence="1">Uncharacterized protein</fullName>
    </submittedName>
</protein>
<organism evidence="1 2">
    <name type="scientific">Filobasidium floriforme</name>
    <dbReference type="NCBI Taxonomy" id="5210"/>
    <lineage>
        <taxon>Eukaryota</taxon>
        <taxon>Fungi</taxon>
        <taxon>Dikarya</taxon>
        <taxon>Basidiomycota</taxon>
        <taxon>Agaricomycotina</taxon>
        <taxon>Tremellomycetes</taxon>
        <taxon>Filobasidiales</taxon>
        <taxon>Filobasidiaceae</taxon>
        <taxon>Filobasidium</taxon>
    </lineage>
</organism>
<name>A0A8K0NT55_9TREE</name>
<dbReference type="Proteomes" id="UP000812966">
    <property type="component" value="Unassembled WGS sequence"/>
</dbReference>
<comment type="caution">
    <text evidence="1">The sequence shown here is derived from an EMBL/GenBank/DDBJ whole genome shotgun (WGS) entry which is preliminary data.</text>
</comment>
<dbReference type="AlphaFoldDB" id="A0A8K0NT55"/>
<evidence type="ECO:0000313" key="2">
    <source>
        <dbReference type="Proteomes" id="UP000812966"/>
    </source>
</evidence>
<accession>A0A8K0NT55</accession>